<evidence type="ECO:0000256" key="2">
    <source>
        <dbReference type="ARBA" id="ARBA00022730"/>
    </source>
</evidence>
<dbReference type="PANTHER" id="PTHR12899:SF3">
    <property type="entry name" value="LARGE RIBOSOMAL SUBUNIT PROTEIN UL18M"/>
    <property type="match status" value="1"/>
</dbReference>
<evidence type="ECO:0000256" key="6">
    <source>
        <dbReference type="ARBA" id="ARBA00035197"/>
    </source>
</evidence>
<comment type="subunit">
    <text evidence="7">Part of the 50S ribosomal subunit; part of the 5S rRNA/L5/L18/L25 subcomplex. Contacts the 5S and 23S rRNAs.</text>
</comment>
<dbReference type="CDD" id="cd00432">
    <property type="entry name" value="Ribosomal_L18_L5e"/>
    <property type="match status" value="1"/>
</dbReference>
<dbReference type="AlphaFoldDB" id="A0A1G2N7Y8"/>
<evidence type="ECO:0000256" key="1">
    <source>
        <dbReference type="ARBA" id="ARBA00007116"/>
    </source>
</evidence>
<comment type="caution">
    <text evidence="8">The sequence shown here is derived from an EMBL/GenBank/DDBJ whole genome shotgun (WGS) entry which is preliminary data.</text>
</comment>
<sequence length="114" mass="12816">MDRKTLQRNRRRKRIRSKVRGTAIAPRLAVFRSNRFVYAQLIDDDKGVTLICASTTKDKTKSSLLEKAKKMGLDIAANAKKKLITKVVFDRGGYIYTGKIRAVAEGAREGGLQF</sequence>
<accession>A0A1G2N7Y8</accession>
<dbReference type="InterPro" id="IPR004389">
    <property type="entry name" value="Ribosomal_uL18_bac-type"/>
</dbReference>
<dbReference type="Proteomes" id="UP000176221">
    <property type="component" value="Unassembled WGS sequence"/>
</dbReference>
<keyword evidence="2 7" id="KW-0699">rRNA-binding</keyword>
<reference evidence="8 9" key="1">
    <citation type="journal article" date="2016" name="Nat. Commun.">
        <title>Thousands of microbial genomes shed light on interconnected biogeochemical processes in an aquifer system.</title>
        <authorList>
            <person name="Anantharaman K."/>
            <person name="Brown C.T."/>
            <person name="Hug L.A."/>
            <person name="Sharon I."/>
            <person name="Castelle C.J."/>
            <person name="Probst A.J."/>
            <person name="Thomas B.C."/>
            <person name="Singh A."/>
            <person name="Wilkins M.J."/>
            <person name="Karaoz U."/>
            <person name="Brodie E.L."/>
            <person name="Williams K.H."/>
            <person name="Hubbard S.S."/>
            <person name="Banfield J.F."/>
        </authorList>
    </citation>
    <scope>NUCLEOTIDE SEQUENCE [LARGE SCALE GENOMIC DNA]</scope>
</reference>
<keyword evidence="4 7" id="KW-0689">Ribosomal protein</keyword>
<dbReference type="InterPro" id="IPR005484">
    <property type="entry name" value="Ribosomal_uL18_bac/plant/anim"/>
</dbReference>
<name>A0A1G2N7Y8_9BACT</name>
<dbReference type="HAMAP" id="MF_01337_B">
    <property type="entry name" value="Ribosomal_uL18_B"/>
    <property type="match status" value="1"/>
</dbReference>
<keyword evidence="5 7" id="KW-0687">Ribonucleoprotein</keyword>
<gene>
    <name evidence="7" type="primary">rplR</name>
    <name evidence="8" type="ORF">A2928_01035</name>
</gene>
<dbReference type="GO" id="GO:0006412">
    <property type="term" value="P:translation"/>
    <property type="evidence" value="ECO:0007669"/>
    <property type="project" value="UniProtKB-UniRule"/>
</dbReference>
<protein>
    <recommendedName>
        <fullName evidence="6 7">Large ribosomal subunit protein uL18</fullName>
    </recommendedName>
</protein>
<dbReference type="GO" id="GO:0003735">
    <property type="term" value="F:structural constituent of ribosome"/>
    <property type="evidence" value="ECO:0007669"/>
    <property type="project" value="InterPro"/>
</dbReference>
<dbReference type="GO" id="GO:0005840">
    <property type="term" value="C:ribosome"/>
    <property type="evidence" value="ECO:0007669"/>
    <property type="project" value="UniProtKB-KW"/>
</dbReference>
<dbReference type="SUPFAM" id="SSF53137">
    <property type="entry name" value="Translational machinery components"/>
    <property type="match status" value="1"/>
</dbReference>
<dbReference type="GO" id="GO:0008097">
    <property type="term" value="F:5S rRNA binding"/>
    <property type="evidence" value="ECO:0007669"/>
    <property type="project" value="TreeGrafter"/>
</dbReference>
<dbReference type="FunFam" id="3.30.420.100:FF:000001">
    <property type="entry name" value="50S ribosomal protein L18"/>
    <property type="match status" value="1"/>
</dbReference>
<organism evidence="8 9">
    <name type="scientific">Candidatus Taylorbacteria bacterium RIFCSPLOWO2_01_FULL_45_15b</name>
    <dbReference type="NCBI Taxonomy" id="1802319"/>
    <lineage>
        <taxon>Bacteria</taxon>
        <taxon>Candidatus Tayloriibacteriota</taxon>
    </lineage>
</organism>
<evidence type="ECO:0000313" key="8">
    <source>
        <dbReference type="EMBL" id="OHA32220.1"/>
    </source>
</evidence>
<dbReference type="PANTHER" id="PTHR12899">
    <property type="entry name" value="39S RIBOSOMAL PROTEIN L18, MITOCHONDRIAL"/>
    <property type="match status" value="1"/>
</dbReference>
<dbReference type="GO" id="GO:0005737">
    <property type="term" value="C:cytoplasm"/>
    <property type="evidence" value="ECO:0007669"/>
    <property type="project" value="UniProtKB-ARBA"/>
</dbReference>
<dbReference type="InterPro" id="IPR057268">
    <property type="entry name" value="Ribosomal_L18"/>
</dbReference>
<proteinExistence type="inferred from homology"/>
<comment type="function">
    <text evidence="7">This is one of the proteins that bind and probably mediate the attachment of the 5S RNA into the large ribosomal subunit, where it forms part of the central protuberance.</text>
</comment>
<keyword evidence="3 7" id="KW-0694">RNA-binding</keyword>
<evidence type="ECO:0000256" key="3">
    <source>
        <dbReference type="ARBA" id="ARBA00022884"/>
    </source>
</evidence>
<dbReference type="NCBIfam" id="TIGR00060">
    <property type="entry name" value="L18_bact"/>
    <property type="match status" value="1"/>
</dbReference>
<dbReference type="Pfam" id="PF00861">
    <property type="entry name" value="Ribosomal_L18p"/>
    <property type="match status" value="1"/>
</dbReference>
<dbReference type="STRING" id="1802319.A2928_01035"/>
<dbReference type="EMBL" id="MHRX01000051">
    <property type="protein sequence ID" value="OHA32220.1"/>
    <property type="molecule type" value="Genomic_DNA"/>
</dbReference>
<dbReference type="GO" id="GO:1990904">
    <property type="term" value="C:ribonucleoprotein complex"/>
    <property type="evidence" value="ECO:0007669"/>
    <property type="project" value="UniProtKB-KW"/>
</dbReference>
<evidence type="ECO:0000313" key="9">
    <source>
        <dbReference type="Proteomes" id="UP000176221"/>
    </source>
</evidence>
<evidence type="ECO:0000256" key="4">
    <source>
        <dbReference type="ARBA" id="ARBA00022980"/>
    </source>
</evidence>
<evidence type="ECO:0000256" key="5">
    <source>
        <dbReference type="ARBA" id="ARBA00023274"/>
    </source>
</evidence>
<dbReference type="Gene3D" id="3.30.420.100">
    <property type="match status" value="1"/>
</dbReference>
<comment type="similarity">
    <text evidence="1 7">Belongs to the universal ribosomal protein uL18 family.</text>
</comment>
<evidence type="ECO:0000256" key="7">
    <source>
        <dbReference type="HAMAP-Rule" id="MF_01337"/>
    </source>
</evidence>